<gene>
    <name evidence="1" type="ORF">MAG551_01459</name>
</gene>
<evidence type="ECO:0000313" key="1">
    <source>
        <dbReference type="EMBL" id="MBS1258400.1"/>
    </source>
</evidence>
<sequence length="71" mass="8315">MAVDRLFLGAFNAKVFGEEIIEKREISFDEILQEEHDKLVQLVSRMEKKSTLEDLCRKYNLEPNYHSPSGE</sequence>
<evidence type="ECO:0000313" key="2">
    <source>
        <dbReference type="Proteomes" id="UP000722750"/>
    </source>
</evidence>
<dbReference type="EMBL" id="JAANXD010000060">
    <property type="protein sequence ID" value="MBS1258400.1"/>
    <property type="molecule type" value="Genomic_DNA"/>
</dbReference>
<proteinExistence type="predicted"/>
<comment type="caution">
    <text evidence="1">The sequence shown here is derived from an EMBL/GenBank/DDBJ whole genome shotgun (WGS) entry which is preliminary data.</text>
</comment>
<dbReference type="AlphaFoldDB" id="A0A941W5J5"/>
<organism evidence="1 2">
    <name type="scientific">Candidatus Scalindua arabica</name>
    <dbReference type="NCBI Taxonomy" id="1127984"/>
    <lineage>
        <taxon>Bacteria</taxon>
        <taxon>Pseudomonadati</taxon>
        <taxon>Planctomycetota</taxon>
        <taxon>Candidatus Brocadiia</taxon>
        <taxon>Candidatus Brocadiales</taxon>
        <taxon>Candidatus Scalinduaceae</taxon>
        <taxon>Candidatus Scalindua</taxon>
    </lineage>
</organism>
<accession>A0A941W5J5</accession>
<name>A0A941W5J5_9BACT</name>
<protein>
    <submittedName>
        <fullName evidence="1">Uncharacterized protein</fullName>
    </submittedName>
</protein>
<reference evidence="1" key="1">
    <citation type="journal article" date="2021" name="ISME J.">
        <title>Fine-scale metabolic discontinuity in a stratified prokaryote microbiome of a Red Sea deep halocline.</title>
        <authorList>
            <person name="Michoud G."/>
            <person name="Ngugi D.K."/>
            <person name="Barozzi A."/>
            <person name="Merlino G."/>
            <person name="Calleja M.L."/>
            <person name="Delgado-Huertas A."/>
            <person name="Moran X.A.G."/>
            <person name="Daffonchio D."/>
        </authorList>
    </citation>
    <scope>NUCLEOTIDE SEQUENCE</scope>
    <source>
        <strain evidence="1">SuakinDeep_MAG55_1</strain>
    </source>
</reference>
<dbReference type="Proteomes" id="UP000722750">
    <property type="component" value="Unassembled WGS sequence"/>
</dbReference>